<dbReference type="GO" id="GO:0043709">
    <property type="term" value="P:cell adhesion involved in single-species biofilm formation"/>
    <property type="evidence" value="ECO:0007669"/>
    <property type="project" value="TreeGrafter"/>
</dbReference>
<dbReference type="InterPro" id="IPR029787">
    <property type="entry name" value="Nucleotide_cyclase"/>
</dbReference>
<dbReference type="RefSeq" id="WP_184516970.1">
    <property type="nucleotide sequence ID" value="NZ_CP050292.1"/>
</dbReference>
<evidence type="ECO:0000256" key="2">
    <source>
        <dbReference type="SAM" id="Phobius"/>
    </source>
</evidence>
<keyword evidence="2" id="KW-0472">Membrane</keyword>
<feature type="transmembrane region" description="Helical" evidence="2">
    <location>
        <begin position="60"/>
        <end position="78"/>
    </location>
</feature>
<gene>
    <name evidence="4" type="ORF">HB776_08965</name>
</gene>
<dbReference type="SUPFAM" id="SSF55073">
    <property type="entry name" value="Nucleotide cyclase"/>
    <property type="match status" value="1"/>
</dbReference>
<dbReference type="AlphaFoldDB" id="A0A7G6TX72"/>
<evidence type="ECO:0000259" key="3">
    <source>
        <dbReference type="PROSITE" id="PS50887"/>
    </source>
</evidence>
<dbReference type="SMART" id="SM00267">
    <property type="entry name" value="GGDEF"/>
    <property type="match status" value="1"/>
</dbReference>
<dbReference type="EMBL" id="CP050292">
    <property type="protein sequence ID" value="QND71354.1"/>
    <property type="molecule type" value="Genomic_DNA"/>
</dbReference>
<name>A0A7G6TX72_9BRAD</name>
<dbReference type="GO" id="GO:1902201">
    <property type="term" value="P:negative regulation of bacterial-type flagellum-dependent cell motility"/>
    <property type="evidence" value="ECO:0007669"/>
    <property type="project" value="TreeGrafter"/>
</dbReference>
<dbReference type="PANTHER" id="PTHR45138">
    <property type="entry name" value="REGULATORY COMPONENTS OF SENSORY TRANSDUCTION SYSTEM"/>
    <property type="match status" value="1"/>
</dbReference>
<dbReference type="PANTHER" id="PTHR45138:SF24">
    <property type="entry name" value="DIGUANYLATE CYCLASE DGCC-RELATED"/>
    <property type="match status" value="1"/>
</dbReference>
<dbReference type="InterPro" id="IPR000160">
    <property type="entry name" value="GGDEF_dom"/>
</dbReference>
<proteinExistence type="predicted"/>
<accession>A0A7G6TX72</accession>
<evidence type="ECO:0000313" key="5">
    <source>
        <dbReference type="Proteomes" id="UP000515291"/>
    </source>
</evidence>
<dbReference type="EC" id="2.7.7.65" evidence="1"/>
<dbReference type="GO" id="GO:0005886">
    <property type="term" value="C:plasma membrane"/>
    <property type="evidence" value="ECO:0007669"/>
    <property type="project" value="TreeGrafter"/>
</dbReference>
<feature type="transmembrane region" description="Helical" evidence="2">
    <location>
        <begin position="183"/>
        <end position="204"/>
    </location>
</feature>
<dbReference type="Gene3D" id="3.30.70.270">
    <property type="match status" value="1"/>
</dbReference>
<dbReference type="FunFam" id="3.30.70.270:FF:000001">
    <property type="entry name" value="Diguanylate cyclase domain protein"/>
    <property type="match status" value="1"/>
</dbReference>
<feature type="transmembrane region" description="Helical" evidence="2">
    <location>
        <begin position="148"/>
        <end position="171"/>
    </location>
</feature>
<dbReference type="GO" id="GO:0052621">
    <property type="term" value="F:diguanylate cyclase activity"/>
    <property type="evidence" value="ECO:0007669"/>
    <property type="project" value="UniProtKB-EC"/>
</dbReference>
<dbReference type="PROSITE" id="PS50887">
    <property type="entry name" value="GGDEF"/>
    <property type="match status" value="1"/>
</dbReference>
<keyword evidence="2" id="KW-1133">Transmembrane helix</keyword>
<dbReference type="NCBIfam" id="TIGR00254">
    <property type="entry name" value="GGDEF"/>
    <property type="match status" value="1"/>
</dbReference>
<dbReference type="InterPro" id="IPR050469">
    <property type="entry name" value="Diguanylate_Cyclase"/>
</dbReference>
<dbReference type="CDD" id="cd01949">
    <property type="entry name" value="GGDEF"/>
    <property type="match status" value="1"/>
</dbReference>
<feature type="domain" description="GGDEF" evidence="3">
    <location>
        <begin position="249"/>
        <end position="383"/>
    </location>
</feature>
<feature type="transmembrane region" description="Helical" evidence="2">
    <location>
        <begin position="117"/>
        <end position="136"/>
    </location>
</feature>
<protein>
    <recommendedName>
        <fullName evidence="1">diguanylate cyclase</fullName>
        <ecNumber evidence="1">2.7.7.65</ecNumber>
    </recommendedName>
</protein>
<dbReference type="Proteomes" id="UP000515291">
    <property type="component" value="Chromosome"/>
</dbReference>
<reference evidence="5" key="1">
    <citation type="journal article" date="2020" name="Mol. Plant Microbe">
        <title>Rhizobial microsymbionts of the narrowly endemic Oxytropis species growing in Kamchatka are characterized by significant genetic diversity and possess a set of genes that are associated with T3SS and T6SS secretion systems and can affect the development of symbiosis.</title>
        <authorList>
            <person name="Safronova V."/>
            <person name="Guro P."/>
            <person name="Sazanova A."/>
            <person name="Kuznetsova I."/>
            <person name="Belimov A."/>
            <person name="Yakubov V."/>
            <person name="Chirak E."/>
            <person name="Afonin A."/>
            <person name="Gogolev Y."/>
            <person name="Andronov E."/>
            <person name="Tikhonovich I."/>
        </authorList>
    </citation>
    <scope>NUCLEOTIDE SEQUENCE [LARGE SCALE GENOMIC DNA]</scope>
    <source>
        <strain evidence="5">581</strain>
    </source>
</reference>
<dbReference type="Pfam" id="PF00990">
    <property type="entry name" value="GGDEF"/>
    <property type="match status" value="1"/>
</dbReference>
<feature type="transmembrane region" description="Helical" evidence="2">
    <location>
        <begin position="6"/>
        <end position="24"/>
    </location>
</feature>
<dbReference type="InterPro" id="IPR043128">
    <property type="entry name" value="Rev_trsase/Diguanyl_cyclase"/>
</dbReference>
<feature type="transmembrane region" description="Helical" evidence="2">
    <location>
        <begin position="85"/>
        <end position="105"/>
    </location>
</feature>
<sequence length="419" mass="45286">MSTTTIFWFTLANFLSSGLVWAYVARCYPNFVPARYWSAASLSASAGPALGLLFPNPVGLLFAAQMTVLAYCLSEVGIRRFYDRPTSWIATALVISASLAGFLFFRLVLDEYAMRVVVYSLSQGVPVALTLPLLLSRDHRRSNHGARMAGYLSILLLVAFACRAIAALLHLGGSETTMVTVDAVQAGFMLVAAFLAMTWNYGLLMMAIDRLRGDAAELALIDDLTGAGNRRRLLQRMDEECAMARRTARPYALLAIDLDGFKAVNDGFGHSAGDDCLRQFAQAAQDQLRPGDTLARCGGDEFCIVLPDTDLQQAGEIARRVLAACPRQFGNAGHTVRTLSASIGVAQWSPDLIASPERLMAAADHALYQAKHSGKNRVVLYEPAPPLVPIFDDEIGSAPLPAPHALTAMTGPDHHHSGF</sequence>
<evidence type="ECO:0000313" key="4">
    <source>
        <dbReference type="EMBL" id="QND71354.1"/>
    </source>
</evidence>
<dbReference type="KEGG" id="trb:HB776_08965"/>
<organism evidence="4 5">
    <name type="scientific">Tardiphaga robiniae</name>
    <dbReference type="NCBI Taxonomy" id="943830"/>
    <lineage>
        <taxon>Bacteria</taxon>
        <taxon>Pseudomonadati</taxon>
        <taxon>Pseudomonadota</taxon>
        <taxon>Alphaproteobacteria</taxon>
        <taxon>Hyphomicrobiales</taxon>
        <taxon>Nitrobacteraceae</taxon>
        <taxon>Tardiphaga</taxon>
    </lineage>
</organism>
<evidence type="ECO:0000256" key="1">
    <source>
        <dbReference type="ARBA" id="ARBA00012528"/>
    </source>
</evidence>
<keyword evidence="2" id="KW-0812">Transmembrane</keyword>